<reference evidence="1" key="1">
    <citation type="submission" date="2022-04" db="EMBL/GenBank/DDBJ databases">
        <title>Jade perch genome.</title>
        <authorList>
            <person name="Chao B."/>
        </authorList>
    </citation>
    <scope>NUCLEOTIDE SEQUENCE</scope>
    <source>
        <strain evidence="1">CB-2022</strain>
    </source>
</reference>
<proteinExistence type="predicted"/>
<keyword evidence="2" id="KW-1185">Reference proteome</keyword>
<dbReference type="Proteomes" id="UP000831701">
    <property type="component" value="Chromosome 18"/>
</dbReference>
<dbReference type="EMBL" id="CM041548">
    <property type="protein sequence ID" value="KAI3358865.1"/>
    <property type="molecule type" value="Genomic_DNA"/>
</dbReference>
<protein>
    <submittedName>
        <fullName evidence="1">Uncharacterized protein</fullName>
    </submittedName>
</protein>
<comment type="caution">
    <text evidence="1">The sequence shown here is derived from an EMBL/GenBank/DDBJ whole genome shotgun (WGS) entry which is preliminary data.</text>
</comment>
<accession>A0ACB8VT40</accession>
<evidence type="ECO:0000313" key="1">
    <source>
        <dbReference type="EMBL" id="KAI3358865.1"/>
    </source>
</evidence>
<sequence length="422" mass="48379">THSLQYFYTASSGVPNFPEFVSVGLVDEVQIDHYDSNTRRAEAKQDWMKKVTEDDPEYLKRNTQIYLGSQQTFKANIGIAKERFNQTGGVHIVQSMYGCEWDDETGDINGFWQEAYDGEDFIIFDLKTETYIAAKQQALITKHKSSLSVSPPEVSLLSSQLRHATGFYPDRATIIWMKDGEELHEDVDHGEILPNNHDGSFQMSVDLKLSSVTPEDWSRYDCVFHLSGVKDDIIVTKLDKSKIRTNWGKPAVRSDGEKHSLKYILTSSYGVKAVPEFVAVSVVDGVQAAQCDSSRLEPAAKTDWMEKFFKENDERLKWYTNRCRGNQYHFRVTTETLMQRLNQTGGVHIFQRMNGCEWDDETEDISGFNQYGYDGEDFLAFDPKTLIWVAPKPQAVVTKHELDRDRYGTEFWKNALALPQVH</sequence>
<organism evidence="1 2">
    <name type="scientific">Scortum barcoo</name>
    <name type="common">barcoo grunter</name>
    <dbReference type="NCBI Taxonomy" id="214431"/>
    <lineage>
        <taxon>Eukaryota</taxon>
        <taxon>Metazoa</taxon>
        <taxon>Chordata</taxon>
        <taxon>Craniata</taxon>
        <taxon>Vertebrata</taxon>
        <taxon>Euteleostomi</taxon>
        <taxon>Actinopterygii</taxon>
        <taxon>Neopterygii</taxon>
        <taxon>Teleostei</taxon>
        <taxon>Neoteleostei</taxon>
        <taxon>Acanthomorphata</taxon>
        <taxon>Eupercaria</taxon>
        <taxon>Centrarchiformes</taxon>
        <taxon>Terapontoidei</taxon>
        <taxon>Terapontidae</taxon>
        <taxon>Scortum</taxon>
    </lineage>
</organism>
<name>A0ACB8VT40_9TELE</name>
<gene>
    <name evidence="1" type="ORF">L3Q82_015259</name>
</gene>
<feature type="non-terminal residue" evidence="1">
    <location>
        <position position="1"/>
    </location>
</feature>
<evidence type="ECO:0000313" key="2">
    <source>
        <dbReference type="Proteomes" id="UP000831701"/>
    </source>
</evidence>